<protein>
    <submittedName>
        <fullName evidence="10">Sodium-dependent serotonin transporter-like</fullName>
    </submittedName>
</protein>
<dbReference type="SUPFAM" id="SSF161070">
    <property type="entry name" value="SNF-like"/>
    <property type="match status" value="1"/>
</dbReference>
<dbReference type="GO" id="GO:0005335">
    <property type="term" value="F:serotonin:sodium:chloride symporter activity"/>
    <property type="evidence" value="ECO:0007669"/>
    <property type="project" value="TreeGrafter"/>
</dbReference>
<feature type="transmembrane region" description="Helical" evidence="8">
    <location>
        <begin position="261"/>
        <end position="286"/>
    </location>
</feature>
<keyword evidence="6" id="KW-0479">Metal-binding</keyword>
<feature type="transmembrane region" description="Helical" evidence="8">
    <location>
        <begin position="16"/>
        <end position="38"/>
    </location>
</feature>
<evidence type="ECO:0000256" key="5">
    <source>
        <dbReference type="ARBA" id="ARBA00023136"/>
    </source>
</evidence>
<feature type="transmembrane region" description="Helical" evidence="8">
    <location>
        <begin position="150"/>
        <end position="169"/>
    </location>
</feature>
<feature type="disulfide bond" evidence="7">
    <location>
        <begin position="99"/>
        <end position="108"/>
    </location>
</feature>
<evidence type="ECO:0000313" key="10">
    <source>
        <dbReference type="RefSeq" id="XP_032823751.1"/>
    </source>
</evidence>
<evidence type="ECO:0000256" key="8">
    <source>
        <dbReference type="SAM" id="Phobius"/>
    </source>
</evidence>
<feature type="transmembrane region" description="Helical" evidence="8">
    <location>
        <begin position="394"/>
        <end position="414"/>
    </location>
</feature>
<dbReference type="GO" id="GO:0098793">
    <property type="term" value="C:presynapse"/>
    <property type="evidence" value="ECO:0007669"/>
    <property type="project" value="GOC"/>
</dbReference>
<keyword evidence="4 8" id="KW-1133">Transmembrane helix</keyword>
<feature type="transmembrane region" description="Helical" evidence="8">
    <location>
        <begin position="476"/>
        <end position="497"/>
    </location>
</feature>
<keyword evidence="7" id="KW-1015">Disulfide bond</keyword>
<reference evidence="10" key="1">
    <citation type="submission" date="2025-08" db="UniProtKB">
        <authorList>
            <consortium name="RefSeq"/>
        </authorList>
    </citation>
    <scope>IDENTIFICATION</scope>
    <source>
        <tissue evidence="10">Sperm</tissue>
    </source>
</reference>
<feature type="transmembrane region" description="Helical" evidence="8">
    <location>
        <begin position="312"/>
        <end position="335"/>
    </location>
</feature>
<dbReference type="GO" id="GO:0046872">
    <property type="term" value="F:metal ion binding"/>
    <property type="evidence" value="ECO:0007669"/>
    <property type="project" value="UniProtKB-KW"/>
</dbReference>
<dbReference type="InterPro" id="IPR037272">
    <property type="entry name" value="SNS_sf"/>
</dbReference>
<keyword evidence="2" id="KW-0813">Transport</keyword>
<evidence type="ECO:0000313" key="9">
    <source>
        <dbReference type="Proteomes" id="UP001318040"/>
    </source>
</evidence>
<evidence type="ECO:0000256" key="4">
    <source>
        <dbReference type="ARBA" id="ARBA00022989"/>
    </source>
</evidence>
<evidence type="ECO:0000256" key="7">
    <source>
        <dbReference type="PIRSR" id="PIRSR600175-2"/>
    </source>
</evidence>
<feature type="binding site" evidence="6">
    <location>
        <position position="336"/>
    </location>
    <ligand>
        <name>Na(+)</name>
        <dbReference type="ChEBI" id="CHEBI:29101"/>
        <label>1</label>
    </ligand>
</feature>
<keyword evidence="9" id="KW-1185">Reference proteome</keyword>
<dbReference type="RefSeq" id="XP_032823751.1">
    <property type="nucleotide sequence ID" value="XM_032967860.1"/>
</dbReference>
<feature type="binding site" evidence="6">
    <location>
        <position position="333"/>
    </location>
    <ligand>
        <name>Na(+)</name>
        <dbReference type="ChEBI" id="CHEBI:29101"/>
        <label>1</label>
    </ligand>
</feature>
<feature type="transmembrane region" description="Helical" evidence="8">
    <location>
        <begin position="434"/>
        <end position="456"/>
    </location>
</feature>
<organism evidence="9 10">
    <name type="scientific">Petromyzon marinus</name>
    <name type="common">Sea lamprey</name>
    <dbReference type="NCBI Taxonomy" id="7757"/>
    <lineage>
        <taxon>Eukaryota</taxon>
        <taxon>Metazoa</taxon>
        <taxon>Chordata</taxon>
        <taxon>Craniata</taxon>
        <taxon>Vertebrata</taxon>
        <taxon>Cyclostomata</taxon>
        <taxon>Hyperoartia</taxon>
        <taxon>Petromyzontiformes</taxon>
        <taxon>Petromyzontidae</taxon>
        <taxon>Petromyzon</taxon>
    </lineage>
</organism>
<sequence length="533" mass="58878">MAVPPPPPRHPPPGAFLFPYIVMVVFGGVPLFYMELALGQFHRTGAISLWSKICPLFKGVGYAICVMSLYVAFYYNTVIAWALLYLYSSLTTELPWANCGHAWNTPNCSDYFLRDNATWGAHSRSPAEEFYTRHVLGLQNAWGLEDVGSLRWPLVGCIALIFLIVYLSLWRGVRTSGKVVWFTATFPYVVLAVLLVRGATLPGAWRGVRFYLTPNWGRLLDSGVWVAAAAQVFFSLGPGFGVLLALASYNPYHNNLYRDAIVTSFINCATSFISGFVIFTVLGYLAERRGEEVEDVARNIGPSLLFITYPEAIATMPAAPFFAVIFFIMMITLGLDSTFGGLEAIVTAVTDEFPSVFSRRRGLLLLLVVFTCFLGSLSTLTQGGAYVVKLLEEFGTGVAIIAVVLFESIAVSWFYGVRRFSSDIRDMLGFTPGLFWQVCWAVFSPVFLSLICLSFLLTSPQLQLFDYTFPPWSISVGYVVSASSFVCVPLYMVYALIRAPGSLWQRLRAVVTPEAKGRSEPGLTPPLAVTSHA</sequence>
<evidence type="ECO:0000256" key="6">
    <source>
        <dbReference type="PIRSR" id="PIRSR600175-1"/>
    </source>
</evidence>
<dbReference type="GO" id="GO:0006865">
    <property type="term" value="P:amino acid transport"/>
    <property type="evidence" value="ECO:0007669"/>
    <property type="project" value="TreeGrafter"/>
</dbReference>
<name>A0AAJ7TT61_PETMA</name>
<dbReference type="Proteomes" id="UP001318040">
    <property type="component" value="Chromosome 38"/>
</dbReference>
<dbReference type="AlphaFoldDB" id="A0AAJ7TT61"/>
<keyword evidence="6" id="KW-0915">Sodium</keyword>
<proteinExistence type="predicted"/>
<dbReference type="PRINTS" id="PR00176">
    <property type="entry name" value="NANEUSMPORT"/>
</dbReference>
<comment type="subcellular location">
    <subcellularLocation>
        <location evidence="1">Membrane</location>
        <topology evidence="1">Multi-pass membrane protein</topology>
    </subcellularLocation>
</comment>
<evidence type="ECO:0000256" key="3">
    <source>
        <dbReference type="ARBA" id="ARBA00022692"/>
    </source>
</evidence>
<feature type="transmembrane region" description="Helical" evidence="8">
    <location>
        <begin position="363"/>
        <end position="388"/>
    </location>
</feature>
<gene>
    <name evidence="10" type="primary">LOC116950231</name>
</gene>
<feature type="binding site" evidence="6">
    <location>
        <position position="235"/>
    </location>
    <ligand>
        <name>Na(+)</name>
        <dbReference type="ChEBI" id="CHEBI:29101"/>
        <label>1</label>
    </ligand>
</feature>
<evidence type="ECO:0000256" key="1">
    <source>
        <dbReference type="ARBA" id="ARBA00004141"/>
    </source>
</evidence>
<keyword evidence="3 8" id="KW-0812">Transmembrane</keyword>
<evidence type="ECO:0000256" key="2">
    <source>
        <dbReference type="ARBA" id="ARBA00022448"/>
    </source>
</evidence>
<dbReference type="GO" id="GO:0043005">
    <property type="term" value="C:neuron projection"/>
    <property type="evidence" value="ECO:0007669"/>
    <property type="project" value="TreeGrafter"/>
</dbReference>
<keyword evidence="5 8" id="KW-0472">Membrane</keyword>
<dbReference type="GO" id="GO:0051378">
    <property type="term" value="F:serotonin binding"/>
    <property type="evidence" value="ECO:0007669"/>
    <property type="project" value="TreeGrafter"/>
</dbReference>
<dbReference type="Pfam" id="PF00209">
    <property type="entry name" value="SNF"/>
    <property type="match status" value="1"/>
</dbReference>
<feature type="transmembrane region" description="Helical" evidence="8">
    <location>
        <begin position="59"/>
        <end position="87"/>
    </location>
</feature>
<feature type="transmembrane region" description="Helical" evidence="8">
    <location>
        <begin position="181"/>
        <end position="205"/>
    </location>
</feature>
<dbReference type="KEGG" id="pmrn:116950231"/>
<dbReference type="InterPro" id="IPR000175">
    <property type="entry name" value="Na/ntran_symport"/>
</dbReference>
<feature type="binding site" evidence="6">
    <location>
        <position position="267"/>
    </location>
    <ligand>
        <name>Na(+)</name>
        <dbReference type="ChEBI" id="CHEBI:29101"/>
        <label>1</label>
    </ligand>
</feature>
<feature type="binding site" evidence="6">
    <location>
        <position position="337"/>
    </location>
    <ligand>
        <name>Na(+)</name>
        <dbReference type="ChEBI" id="CHEBI:29101"/>
        <label>1</label>
    </ligand>
</feature>
<dbReference type="GO" id="GO:0005886">
    <property type="term" value="C:plasma membrane"/>
    <property type="evidence" value="ECO:0007669"/>
    <property type="project" value="TreeGrafter"/>
</dbReference>
<dbReference type="PANTHER" id="PTHR11616:SF279">
    <property type="entry name" value="SODIUM-DEPENDENT SEROTONIN TRANSPORTER"/>
    <property type="match status" value="1"/>
</dbReference>
<dbReference type="PROSITE" id="PS50267">
    <property type="entry name" value="NA_NEUROTRAN_SYMP_3"/>
    <property type="match status" value="1"/>
</dbReference>
<feature type="transmembrane region" description="Helical" evidence="8">
    <location>
        <begin position="225"/>
        <end position="249"/>
    </location>
</feature>
<dbReference type="PANTHER" id="PTHR11616">
    <property type="entry name" value="SODIUM/CHLORIDE DEPENDENT TRANSPORTER"/>
    <property type="match status" value="1"/>
</dbReference>
<accession>A0AAJ7TT61</accession>
<dbReference type="PROSITE" id="PS00754">
    <property type="entry name" value="NA_NEUROTRAN_SYMP_2"/>
    <property type="match status" value="1"/>
</dbReference>